<reference evidence="1 2" key="1">
    <citation type="submission" date="2024-05" db="EMBL/GenBank/DDBJ databases">
        <authorList>
            <person name="Wallberg A."/>
        </authorList>
    </citation>
    <scope>NUCLEOTIDE SEQUENCE [LARGE SCALE GENOMIC DNA]</scope>
</reference>
<organism evidence="1 2">
    <name type="scientific">Meganyctiphanes norvegica</name>
    <name type="common">Northern krill</name>
    <name type="synonym">Thysanopoda norvegica</name>
    <dbReference type="NCBI Taxonomy" id="48144"/>
    <lineage>
        <taxon>Eukaryota</taxon>
        <taxon>Metazoa</taxon>
        <taxon>Ecdysozoa</taxon>
        <taxon>Arthropoda</taxon>
        <taxon>Crustacea</taxon>
        <taxon>Multicrustacea</taxon>
        <taxon>Malacostraca</taxon>
        <taxon>Eumalacostraca</taxon>
        <taxon>Eucarida</taxon>
        <taxon>Euphausiacea</taxon>
        <taxon>Euphausiidae</taxon>
        <taxon>Meganyctiphanes</taxon>
    </lineage>
</organism>
<protein>
    <recommendedName>
        <fullName evidence="3">Reverse transcriptase domain-containing protein</fullName>
    </recommendedName>
</protein>
<comment type="caution">
    <text evidence="1">The sequence shown here is derived from an EMBL/GenBank/DDBJ whole genome shotgun (WGS) entry which is preliminary data.</text>
</comment>
<evidence type="ECO:0000313" key="2">
    <source>
        <dbReference type="Proteomes" id="UP001497623"/>
    </source>
</evidence>
<dbReference type="EMBL" id="CAXKWB010007665">
    <property type="protein sequence ID" value="CAL4087997.1"/>
    <property type="molecule type" value="Genomic_DNA"/>
</dbReference>
<evidence type="ECO:0000313" key="1">
    <source>
        <dbReference type="EMBL" id="CAL4087997.1"/>
    </source>
</evidence>
<gene>
    <name evidence="1" type="ORF">MNOR_LOCUS13416</name>
</gene>
<proteinExistence type="predicted"/>
<dbReference type="Proteomes" id="UP001497623">
    <property type="component" value="Unassembled WGS sequence"/>
</dbReference>
<evidence type="ECO:0008006" key="3">
    <source>
        <dbReference type="Google" id="ProtNLM"/>
    </source>
</evidence>
<accession>A0AAV2QIH5</accession>
<sequence>MCAFWNKLKSDNHTKTNSKLRSNDFADFYSSTMSDNNNLTEEQLEICKNVKDKASALTCTCKTTRDSTLDNMAEDPIKSEICSSCGHIGKQINLTTPDSCLSEQSVKNAIKSLKKSPSSRCDGITVNHLFHAKYMNNNDTPIYICSLDAHKCFDSIWHGGLFYKLAGKIPDLHWVFLYKWYMSSKAHARWAGELSCFIQYLKRHEAMKYYITQTIQYLHKCPSFISQIE</sequence>
<dbReference type="AlphaFoldDB" id="A0AAV2QIH5"/>
<name>A0AAV2QIH5_MEGNR</name>
<keyword evidence="2" id="KW-1185">Reference proteome</keyword>